<name>J3LNC9_ORYBR</name>
<evidence type="ECO:0000313" key="1">
    <source>
        <dbReference type="EnsemblPlants" id="OB03G25550.1"/>
    </source>
</evidence>
<dbReference type="Gramene" id="OB03G25550.1">
    <property type="protein sequence ID" value="OB03G25550.1"/>
    <property type="gene ID" value="OB03G25550"/>
</dbReference>
<dbReference type="HOGENOM" id="CLU_2744060_0_0_1"/>
<sequence>MVWCRRPSCSCMTATLGEGIFEEAVAILATTNTNDDGLLGHDEFLRLVGQPEEEEMRMSCLRGAFDMYTAE</sequence>
<reference evidence="1" key="2">
    <citation type="submission" date="2013-04" db="UniProtKB">
        <authorList>
            <consortium name="EnsemblPlants"/>
        </authorList>
    </citation>
    <scope>IDENTIFICATION</scope>
</reference>
<keyword evidence="2" id="KW-1185">Reference proteome</keyword>
<accession>J3LNC9</accession>
<dbReference type="EnsemblPlants" id="OB03G25550.1">
    <property type="protein sequence ID" value="OB03G25550.1"/>
    <property type="gene ID" value="OB03G25550"/>
</dbReference>
<reference evidence="1" key="1">
    <citation type="journal article" date="2013" name="Nat. Commun.">
        <title>Whole-genome sequencing of Oryza brachyantha reveals mechanisms underlying Oryza genome evolution.</title>
        <authorList>
            <person name="Chen J."/>
            <person name="Huang Q."/>
            <person name="Gao D."/>
            <person name="Wang J."/>
            <person name="Lang Y."/>
            <person name="Liu T."/>
            <person name="Li B."/>
            <person name="Bai Z."/>
            <person name="Luis Goicoechea J."/>
            <person name="Liang C."/>
            <person name="Chen C."/>
            <person name="Zhang W."/>
            <person name="Sun S."/>
            <person name="Liao Y."/>
            <person name="Zhang X."/>
            <person name="Yang L."/>
            <person name="Song C."/>
            <person name="Wang M."/>
            <person name="Shi J."/>
            <person name="Liu G."/>
            <person name="Liu J."/>
            <person name="Zhou H."/>
            <person name="Zhou W."/>
            <person name="Yu Q."/>
            <person name="An N."/>
            <person name="Chen Y."/>
            <person name="Cai Q."/>
            <person name="Wang B."/>
            <person name="Liu B."/>
            <person name="Min J."/>
            <person name="Huang Y."/>
            <person name="Wu H."/>
            <person name="Li Z."/>
            <person name="Zhang Y."/>
            <person name="Yin Y."/>
            <person name="Song W."/>
            <person name="Jiang J."/>
            <person name="Jackson S.A."/>
            <person name="Wing R.A."/>
            <person name="Wang J."/>
            <person name="Chen M."/>
        </authorList>
    </citation>
    <scope>NUCLEOTIDE SEQUENCE [LARGE SCALE GENOMIC DNA]</scope>
    <source>
        <strain evidence="1">cv. IRGC 101232</strain>
    </source>
</reference>
<dbReference type="STRING" id="4533.J3LNC9"/>
<proteinExistence type="predicted"/>
<organism evidence="1">
    <name type="scientific">Oryza brachyantha</name>
    <name type="common">malo sina</name>
    <dbReference type="NCBI Taxonomy" id="4533"/>
    <lineage>
        <taxon>Eukaryota</taxon>
        <taxon>Viridiplantae</taxon>
        <taxon>Streptophyta</taxon>
        <taxon>Embryophyta</taxon>
        <taxon>Tracheophyta</taxon>
        <taxon>Spermatophyta</taxon>
        <taxon>Magnoliopsida</taxon>
        <taxon>Liliopsida</taxon>
        <taxon>Poales</taxon>
        <taxon>Poaceae</taxon>
        <taxon>BOP clade</taxon>
        <taxon>Oryzoideae</taxon>
        <taxon>Oryzeae</taxon>
        <taxon>Oryzinae</taxon>
        <taxon>Oryza</taxon>
    </lineage>
</organism>
<protein>
    <recommendedName>
        <fullName evidence="3">EF-hand domain-containing protein</fullName>
    </recommendedName>
</protein>
<dbReference type="SUPFAM" id="SSF47473">
    <property type="entry name" value="EF-hand"/>
    <property type="match status" value="1"/>
</dbReference>
<dbReference type="InterPro" id="IPR011992">
    <property type="entry name" value="EF-hand-dom_pair"/>
</dbReference>
<dbReference type="Proteomes" id="UP000006038">
    <property type="component" value="Chromosome 3"/>
</dbReference>
<evidence type="ECO:0000313" key="2">
    <source>
        <dbReference type="Proteomes" id="UP000006038"/>
    </source>
</evidence>
<dbReference type="AlphaFoldDB" id="J3LNC9"/>
<evidence type="ECO:0008006" key="3">
    <source>
        <dbReference type="Google" id="ProtNLM"/>
    </source>
</evidence>